<evidence type="ECO:0000256" key="4">
    <source>
        <dbReference type="ARBA" id="ARBA00022692"/>
    </source>
</evidence>
<sequence>MALALFGLWMLLEGRWTVEIVVTGIVLSALIWLFCWKFLDYSPRREWEFIRRLPRAVGYLFWLIGQIFIAGFRTMSRIWSGREVRPHLISFRTALRTDTGRVLLSQSITLTPGTLTVDQRDGRFLVHALDDAFTEGLRDSEMEKRIRRLENNG</sequence>
<comment type="subcellular location">
    <subcellularLocation>
        <location evidence="1">Cell membrane</location>
        <topology evidence="1">Multi-pass membrane protein</topology>
    </subcellularLocation>
</comment>
<evidence type="ECO:0000256" key="7">
    <source>
        <dbReference type="SAM" id="Phobius"/>
    </source>
</evidence>
<evidence type="ECO:0000256" key="5">
    <source>
        <dbReference type="ARBA" id="ARBA00022989"/>
    </source>
</evidence>
<dbReference type="PANTHER" id="PTHR34584:SF1">
    <property type="entry name" value="NA(+)_H(+) ANTIPORTER SUBUNIT E1"/>
    <property type="match status" value="1"/>
</dbReference>
<evidence type="ECO:0000256" key="3">
    <source>
        <dbReference type="ARBA" id="ARBA00022475"/>
    </source>
</evidence>
<accession>W0FR34</accession>
<evidence type="ECO:0000313" key="8">
    <source>
        <dbReference type="EMBL" id="AHF25475.1"/>
    </source>
</evidence>
<feature type="transmembrane region" description="Helical" evidence="7">
    <location>
        <begin position="20"/>
        <end position="39"/>
    </location>
</feature>
<name>W0FR34_9BACT</name>
<keyword evidence="5 7" id="KW-1133">Transmembrane helix</keyword>
<comment type="similarity">
    <text evidence="2">Belongs to the CPA3 antiporters (TC 2.A.63) subunit E family.</text>
</comment>
<evidence type="ECO:0000256" key="1">
    <source>
        <dbReference type="ARBA" id="ARBA00004651"/>
    </source>
</evidence>
<dbReference type="GO" id="GO:0005886">
    <property type="term" value="C:plasma membrane"/>
    <property type="evidence" value="ECO:0007669"/>
    <property type="project" value="UniProtKB-SubCell"/>
</dbReference>
<dbReference type="PANTHER" id="PTHR34584">
    <property type="entry name" value="NA(+)/H(+) ANTIPORTER SUBUNIT E1"/>
    <property type="match status" value="1"/>
</dbReference>
<evidence type="ECO:0000256" key="2">
    <source>
        <dbReference type="ARBA" id="ARBA00006228"/>
    </source>
</evidence>
<dbReference type="Pfam" id="PF01899">
    <property type="entry name" value="MNHE"/>
    <property type="match status" value="1"/>
</dbReference>
<protein>
    <submittedName>
        <fullName evidence="8">Monovalent cation/proton antiporter, MnhE/PhaE family</fullName>
    </submittedName>
</protein>
<dbReference type="AlphaFoldDB" id="W0FR34"/>
<reference evidence="8" key="1">
    <citation type="journal article" date="2013" name="PLoS ONE">
        <title>Metagenomic insights into the carbohydrate-active enzymes carried by the microorganisms adhering to solid digesta in the rumen of cows.</title>
        <authorList>
            <person name="Wang L."/>
            <person name="Hatem A."/>
            <person name="Catalyurek U.V."/>
            <person name="Morrison M."/>
            <person name="Yu Z."/>
        </authorList>
    </citation>
    <scope>NUCLEOTIDE SEQUENCE</scope>
</reference>
<proteinExistence type="inferred from homology"/>
<keyword evidence="6 7" id="KW-0472">Membrane</keyword>
<dbReference type="GO" id="GO:0008324">
    <property type="term" value="F:monoatomic cation transmembrane transporter activity"/>
    <property type="evidence" value="ECO:0007669"/>
    <property type="project" value="InterPro"/>
</dbReference>
<dbReference type="InterPro" id="IPR002758">
    <property type="entry name" value="Cation_antiport_E"/>
</dbReference>
<evidence type="ECO:0000256" key="6">
    <source>
        <dbReference type="ARBA" id="ARBA00023136"/>
    </source>
</evidence>
<dbReference type="EMBL" id="KC246838">
    <property type="protein sequence ID" value="AHF25475.1"/>
    <property type="molecule type" value="Genomic_DNA"/>
</dbReference>
<keyword evidence="4 7" id="KW-0812">Transmembrane</keyword>
<organism evidence="8">
    <name type="scientific">uncultured bacterium Contigcl_6</name>
    <dbReference type="NCBI Taxonomy" id="1393676"/>
    <lineage>
        <taxon>Bacteria</taxon>
        <taxon>environmental samples</taxon>
    </lineage>
</organism>
<dbReference type="PIRSF" id="PIRSF019239">
    <property type="entry name" value="MrpE"/>
    <property type="match status" value="1"/>
</dbReference>
<feature type="transmembrane region" description="Helical" evidence="7">
    <location>
        <begin position="59"/>
        <end position="79"/>
    </location>
</feature>
<keyword evidence="3" id="KW-1003">Cell membrane</keyword>